<protein>
    <recommendedName>
        <fullName evidence="3">Histone deacetylase</fullName>
    </recommendedName>
</protein>
<dbReference type="Gene3D" id="3.10.490.10">
    <property type="entry name" value="Gamma-glutamyl cyclotransferase-like"/>
    <property type="match status" value="1"/>
</dbReference>
<gene>
    <name evidence="1" type="ORF">CAI16_17245</name>
</gene>
<reference evidence="1 2" key="1">
    <citation type="submission" date="2017-05" db="EMBL/GenBank/DDBJ databases">
        <title>Virgibacillus sp. AK90 isolated from a saltern of Kakinada, India.</title>
        <authorList>
            <person name="Gupta V."/>
            <person name="Sidhu C."/>
            <person name="Korpole S."/>
            <person name="Pinnaka A.K."/>
        </authorList>
    </citation>
    <scope>NUCLEOTIDE SEQUENCE [LARGE SCALE GENOMIC DNA]</scope>
    <source>
        <strain evidence="1 2">AK90</strain>
    </source>
</reference>
<dbReference type="AlphaFoldDB" id="A0A3E0WI53"/>
<organism evidence="1 2">
    <name type="scientific">Virgibacillus dokdonensis</name>
    <dbReference type="NCBI Taxonomy" id="302167"/>
    <lineage>
        <taxon>Bacteria</taxon>
        <taxon>Bacillati</taxon>
        <taxon>Bacillota</taxon>
        <taxon>Bacilli</taxon>
        <taxon>Bacillales</taxon>
        <taxon>Bacillaceae</taxon>
        <taxon>Virgibacillus</taxon>
    </lineage>
</organism>
<dbReference type="RefSeq" id="WP_116279385.1">
    <property type="nucleotide sequence ID" value="NZ_NFZX01000056.1"/>
</dbReference>
<proteinExistence type="predicted"/>
<evidence type="ECO:0000313" key="1">
    <source>
        <dbReference type="EMBL" id="RFA32660.1"/>
    </source>
</evidence>
<comment type="caution">
    <text evidence="1">The sequence shown here is derived from an EMBL/GenBank/DDBJ whole genome shotgun (WGS) entry which is preliminary data.</text>
</comment>
<evidence type="ECO:0008006" key="3">
    <source>
        <dbReference type="Google" id="ProtNLM"/>
    </source>
</evidence>
<sequence>MDVWYVSYGSNLLEERFLCYINGQTPEGSTKPENGCRDHTPPKQTRRIDLPYPLYFAKQQSKWGQGGVAFIDHQQASNEITIGRQYLITEEQFTDVIAQENNIQELHIDFTSIIKENTKTILSSWYGKILYLGTNDGYPIFTFTNPNPMNKETIYSPALTYITVIAKGLLELGLSKNQVVSYLFHKKGIREYFSISSLYTYLFGS</sequence>
<dbReference type="EMBL" id="NFZX01000056">
    <property type="protein sequence ID" value="RFA32660.1"/>
    <property type="molecule type" value="Genomic_DNA"/>
</dbReference>
<dbReference type="Proteomes" id="UP000256488">
    <property type="component" value="Unassembled WGS sequence"/>
</dbReference>
<name>A0A3E0WI53_9BACI</name>
<accession>A0A3E0WI53</accession>
<evidence type="ECO:0000313" key="2">
    <source>
        <dbReference type="Proteomes" id="UP000256488"/>
    </source>
</evidence>